<feature type="domain" description="Desulfoferrodoxin ferrous iron-binding" evidence="6">
    <location>
        <begin position="38"/>
        <end position="120"/>
    </location>
</feature>
<dbReference type="Gene3D" id="2.60.40.730">
    <property type="entry name" value="SOR catalytic domain"/>
    <property type="match status" value="1"/>
</dbReference>
<evidence type="ECO:0000256" key="4">
    <source>
        <dbReference type="ARBA" id="ARBA00022982"/>
    </source>
</evidence>
<dbReference type="InterPro" id="IPR051233">
    <property type="entry name" value="Desulfoferrodoxin_SOR"/>
</dbReference>
<evidence type="ECO:0000256" key="2">
    <source>
        <dbReference type="ARBA" id="ARBA00022448"/>
    </source>
</evidence>
<dbReference type="InterPro" id="IPR002742">
    <property type="entry name" value="Desulfoferrodoxin_Fe-bd_dom"/>
</dbReference>
<keyword evidence="8" id="KW-1185">Reference proteome</keyword>
<keyword evidence="2" id="KW-0813">Transport</keyword>
<evidence type="ECO:0000313" key="7">
    <source>
        <dbReference type="EMBL" id="MBC5999150.1"/>
    </source>
</evidence>
<dbReference type="EMBL" id="JACRWC010000051">
    <property type="protein sequence ID" value="MBC5999150.1"/>
    <property type="molecule type" value="Genomic_DNA"/>
</dbReference>
<dbReference type="SUPFAM" id="SSF49367">
    <property type="entry name" value="Superoxide reductase-like"/>
    <property type="match status" value="1"/>
</dbReference>
<evidence type="ECO:0000256" key="5">
    <source>
        <dbReference type="ARBA" id="ARBA00023004"/>
    </source>
</evidence>
<keyword evidence="5" id="KW-0408">Iron</keyword>
<sequence length="121" mass="13387">MRFFICEHCKNIVTFVEDSGVPVMCCGQKMTELVANTTDAAQEKHVPVVEKDGDKLIVSVGSVEHPMTEEHHIAWIAVETKNGSQIKYLDHTGAPKVEFALGGEEVEAVYAYCNLHGLWKA</sequence>
<accession>A0A923NFD2</accession>
<dbReference type="Proteomes" id="UP000644115">
    <property type="component" value="Unassembled WGS sequence"/>
</dbReference>
<dbReference type="NCBIfam" id="TIGR00332">
    <property type="entry name" value="neela_ferrous"/>
    <property type="match status" value="1"/>
</dbReference>
<dbReference type="Pfam" id="PF01880">
    <property type="entry name" value="Desulfoferrodox"/>
    <property type="match status" value="1"/>
</dbReference>
<name>A0A923NFD2_9FIRM</name>
<gene>
    <name evidence="7" type="ORF">H8876_03940</name>
</gene>
<dbReference type="SUPFAM" id="SSF57802">
    <property type="entry name" value="Rubredoxin-like"/>
    <property type="match status" value="1"/>
</dbReference>
<organism evidence="7 8">
    <name type="scientific">Lentihominibacter faecis</name>
    <dbReference type="NCBI Taxonomy" id="2764712"/>
    <lineage>
        <taxon>Bacteria</taxon>
        <taxon>Bacillati</taxon>
        <taxon>Bacillota</taxon>
        <taxon>Clostridia</taxon>
        <taxon>Peptostreptococcales</taxon>
        <taxon>Anaerovoracaceae</taxon>
        <taxon>Lentihominibacter</taxon>
    </lineage>
</organism>
<proteinExistence type="inferred from homology"/>
<comment type="similarity">
    <text evidence="1">Belongs to the desulfoferrodoxin family.</text>
</comment>
<reference evidence="7" key="1">
    <citation type="submission" date="2020-08" db="EMBL/GenBank/DDBJ databases">
        <authorList>
            <person name="Liu C."/>
            <person name="Sun Q."/>
        </authorList>
    </citation>
    <scope>NUCLEOTIDE SEQUENCE</scope>
    <source>
        <strain evidence="7">BX16</strain>
    </source>
</reference>
<evidence type="ECO:0000256" key="3">
    <source>
        <dbReference type="ARBA" id="ARBA00022723"/>
    </source>
</evidence>
<evidence type="ECO:0000259" key="6">
    <source>
        <dbReference type="Pfam" id="PF01880"/>
    </source>
</evidence>
<dbReference type="InterPro" id="IPR036073">
    <property type="entry name" value="Desulfoferrodoxin_Fe-bd_dom_sf"/>
</dbReference>
<dbReference type="AlphaFoldDB" id="A0A923NFD2"/>
<dbReference type="GO" id="GO:0050605">
    <property type="term" value="F:superoxide reductase activity"/>
    <property type="evidence" value="ECO:0007669"/>
    <property type="project" value="UniProtKB-EC"/>
</dbReference>
<dbReference type="RefSeq" id="WP_249286618.1">
    <property type="nucleotide sequence ID" value="NZ_JACRWC010000051.1"/>
</dbReference>
<comment type="caution">
    <text evidence="7">The sequence shown here is derived from an EMBL/GenBank/DDBJ whole genome shotgun (WGS) entry which is preliminary data.</text>
</comment>
<evidence type="ECO:0000256" key="1">
    <source>
        <dbReference type="ARBA" id="ARBA00005941"/>
    </source>
</evidence>
<keyword evidence="3" id="KW-0479">Metal-binding</keyword>
<dbReference type="GO" id="GO:0005506">
    <property type="term" value="F:iron ion binding"/>
    <property type="evidence" value="ECO:0007669"/>
    <property type="project" value="InterPro"/>
</dbReference>
<evidence type="ECO:0000313" key="8">
    <source>
        <dbReference type="Proteomes" id="UP000644115"/>
    </source>
</evidence>
<protein>
    <submittedName>
        <fullName evidence="7">Desulfoferrodoxin</fullName>
    </submittedName>
</protein>
<keyword evidence="4" id="KW-0249">Electron transport</keyword>
<dbReference type="PANTHER" id="PTHR36541:SF1">
    <property type="entry name" value="SUPEROXIDE REDUCTASE-RELATED"/>
    <property type="match status" value="1"/>
</dbReference>
<dbReference type="PANTHER" id="PTHR36541">
    <property type="entry name" value="SUPEROXIDE REDUCTASE-RELATED"/>
    <property type="match status" value="1"/>
</dbReference>